<proteinExistence type="predicted"/>
<evidence type="ECO:0000313" key="2">
    <source>
        <dbReference type="WBParaSite" id="maker-unitig_19938-snap-gene-0.2-mRNA-1"/>
    </source>
</evidence>
<dbReference type="WBParaSite" id="maker-unitig_19938-snap-gene-0.2-mRNA-1">
    <property type="protein sequence ID" value="maker-unitig_19938-snap-gene-0.2-mRNA-1"/>
    <property type="gene ID" value="maker-unitig_19938-snap-gene-0.2"/>
</dbReference>
<protein>
    <submittedName>
        <fullName evidence="2">UmuC domain-containing protein</fullName>
    </submittedName>
</protein>
<dbReference type="Proteomes" id="UP000095280">
    <property type="component" value="Unplaced"/>
</dbReference>
<accession>A0A1I8F468</accession>
<dbReference type="AlphaFoldDB" id="A0A1I8F468"/>
<organism evidence="1 2">
    <name type="scientific">Macrostomum lignano</name>
    <dbReference type="NCBI Taxonomy" id="282301"/>
    <lineage>
        <taxon>Eukaryota</taxon>
        <taxon>Metazoa</taxon>
        <taxon>Spiralia</taxon>
        <taxon>Lophotrochozoa</taxon>
        <taxon>Platyhelminthes</taxon>
        <taxon>Rhabditophora</taxon>
        <taxon>Macrostomorpha</taxon>
        <taxon>Macrostomida</taxon>
        <taxon>Macrostomidae</taxon>
        <taxon>Macrostomum</taxon>
    </lineage>
</organism>
<sequence length="223" mass="23748">EPAPPIADCADWLAARCAFSFDRKTRVAISTTTSSTSTPEPAAARRQRLSQLVQQQLPSIRIGALPSSADCTLRDVLSTTRQISSTIAERRALSRRHSGVGVGGHFMHARCAAAASVLWPSRGGRRVRVYAPESGESNEIVDRQVCCAYGVPAAGAPCPATRIAASCTHSPSNEQAAARCCLPATAASWSDALPRRPLIGAGCEANWVWETDWAVANLCRGHR</sequence>
<name>A0A1I8F468_9PLAT</name>
<keyword evidence="1" id="KW-1185">Reference proteome</keyword>
<evidence type="ECO:0000313" key="1">
    <source>
        <dbReference type="Proteomes" id="UP000095280"/>
    </source>
</evidence>
<reference evidence="2" key="1">
    <citation type="submission" date="2016-11" db="UniProtKB">
        <authorList>
            <consortium name="WormBaseParasite"/>
        </authorList>
    </citation>
    <scope>IDENTIFICATION</scope>
</reference>